<name>A0A8X6WRE5_9ARAC</name>
<dbReference type="EMBL" id="BMAV01000826">
    <property type="protein sequence ID" value="GFY38396.1"/>
    <property type="molecule type" value="Genomic_DNA"/>
</dbReference>
<dbReference type="Proteomes" id="UP000886998">
    <property type="component" value="Unassembled WGS sequence"/>
</dbReference>
<evidence type="ECO:0000313" key="1">
    <source>
        <dbReference type="EMBL" id="GFY38396.1"/>
    </source>
</evidence>
<proteinExistence type="predicted"/>
<organism evidence="1 2">
    <name type="scientific">Trichonephila inaurata madagascariensis</name>
    <dbReference type="NCBI Taxonomy" id="2747483"/>
    <lineage>
        <taxon>Eukaryota</taxon>
        <taxon>Metazoa</taxon>
        <taxon>Ecdysozoa</taxon>
        <taxon>Arthropoda</taxon>
        <taxon>Chelicerata</taxon>
        <taxon>Arachnida</taxon>
        <taxon>Araneae</taxon>
        <taxon>Araneomorphae</taxon>
        <taxon>Entelegynae</taxon>
        <taxon>Araneoidea</taxon>
        <taxon>Nephilidae</taxon>
        <taxon>Trichonephila</taxon>
        <taxon>Trichonephila inaurata</taxon>
    </lineage>
</organism>
<reference evidence="1" key="1">
    <citation type="submission" date="2020-08" db="EMBL/GenBank/DDBJ databases">
        <title>Multicomponent nature underlies the extraordinary mechanical properties of spider dragline silk.</title>
        <authorList>
            <person name="Kono N."/>
            <person name="Nakamura H."/>
            <person name="Mori M."/>
            <person name="Yoshida Y."/>
            <person name="Ohtoshi R."/>
            <person name="Malay A.D."/>
            <person name="Moran D.A.P."/>
            <person name="Tomita M."/>
            <person name="Numata K."/>
            <person name="Arakawa K."/>
        </authorList>
    </citation>
    <scope>NUCLEOTIDE SEQUENCE</scope>
</reference>
<dbReference type="AlphaFoldDB" id="A0A8X6WRE5"/>
<accession>A0A8X6WRE5</accession>
<comment type="caution">
    <text evidence="1">The sequence shown here is derived from an EMBL/GenBank/DDBJ whole genome shotgun (WGS) entry which is preliminary data.</text>
</comment>
<protein>
    <submittedName>
        <fullName evidence="1">Uncharacterized protein</fullName>
    </submittedName>
</protein>
<gene>
    <name evidence="1" type="ORF">TNIN_217641</name>
</gene>
<evidence type="ECO:0000313" key="2">
    <source>
        <dbReference type="Proteomes" id="UP000886998"/>
    </source>
</evidence>
<sequence length="85" mass="9811">MLHKLHCFHSNIIRLTIITRTRCPGMQKNFSIQIPPEAESTTFWYRFGIGRIQRSTLAAWIGFTANTKRDLGVTEDVERSFLDGL</sequence>
<keyword evidence="2" id="KW-1185">Reference proteome</keyword>